<name>A0A382DS51_9ZZZZ</name>
<gene>
    <name evidence="1" type="ORF">METZ01_LOCUS193327</name>
</gene>
<evidence type="ECO:0008006" key="2">
    <source>
        <dbReference type="Google" id="ProtNLM"/>
    </source>
</evidence>
<dbReference type="GO" id="GO:0008830">
    <property type="term" value="F:dTDP-4-dehydrorhamnose 3,5-epimerase activity"/>
    <property type="evidence" value="ECO:0007669"/>
    <property type="project" value="InterPro"/>
</dbReference>
<feature type="non-terminal residue" evidence="1">
    <location>
        <position position="108"/>
    </location>
</feature>
<proteinExistence type="predicted"/>
<evidence type="ECO:0000313" key="1">
    <source>
        <dbReference type="EMBL" id="SVB40473.1"/>
    </source>
</evidence>
<protein>
    <recommendedName>
        <fullName evidence="2">dTDP-4-dehydrorhamnose 3,5-epimerase</fullName>
    </recommendedName>
</protein>
<dbReference type="SUPFAM" id="SSF51182">
    <property type="entry name" value="RmlC-like cupins"/>
    <property type="match status" value="1"/>
</dbReference>
<reference evidence="1" key="1">
    <citation type="submission" date="2018-05" db="EMBL/GenBank/DDBJ databases">
        <authorList>
            <person name="Lanie J.A."/>
            <person name="Ng W.-L."/>
            <person name="Kazmierczak K.M."/>
            <person name="Andrzejewski T.M."/>
            <person name="Davidsen T.M."/>
            <person name="Wayne K.J."/>
            <person name="Tettelin H."/>
            <person name="Glass J.I."/>
            <person name="Rusch D."/>
            <person name="Podicherti R."/>
            <person name="Tsui H.-C.T."/>
            <person name="Winkler M.E."/>
        </authorList>
    </citation>
    <scope>NUCLEOTIDE SEQUENCE</scope>
</reference>
<dbReference type="Pfam" id="PF00908">
    <property type="entry name" value="dTDP_sugar_isom"/>
    <property type="match status" value="1"/>
</dbReference>
<dbReference type="InterPro" id="IPR014710">
    <property type="entry name" value="RmlC-like_jellyroll"/>
</dbReference>
<dbReference type="Gene3D" id="2.60.120.10">
    <property type="entry name" value="Jelly Rolls"/>
    <property type="match status" value="1"/>
</dbReference>
<dbReference type="PANTHER" id="PTHR21047">
    <property type="entry name" value="DTDP-6-DEOXY-D-GLUCOSE-3,5 EPIMERASE"/>
    <property type="match status" value="1"/>
</dbReference>
<dbReference type="InterPro" id="IPR011051">
    <property type="entry name" value="RmlC_Cupin_sf"/>
</dbReference>
<dbReference type="EMBL" id="UINC01040504">
    <property type="protein sequence ID" value="SVB40473.1"/>
    <property type="molecule type" value="Genomic_DNA"/>
</dbReference>
<dbReference type="AlphaFoldDB" id="A0A382DS51"/>
<sequence length="108" mass="12778">MILHKQQFEGVWLIEAEAITDNRGAFYRQFCQKEFQKFGLEPKFVQTNISENKKKNTLRGFHYQLPPHEEAKTITCFEGALYNVIVDLRPDSESFLQWMSFELKAEDN</sequence>
<dbReference type="InterPro" id="IPR000888">
    <property type="entry name" value="RmlC-like"/>
</dbReference>
<dbReference type="GO" id="GO:0019305">
    <property type="term" value="P:dTDP-rhamnose biosynthetic process"/>
    <property type="evidence" value="ECO:0007669"/>
    <property type="project" value="TreeGrafter"/>
</dbReference>
<dbReference type="PANTHER" id="PTHR21047:SF2">
    <property type="entry name" value="THYMIDINE DIPHOSPHO-4-KETO-RHAMNOSE 3,5-EPIMERASE"/>
    <property type="match status" value="1"/>
</dbReference>
<dbReference type="GO" id="GO:0005829">
    <property type="term" value="C:cytosol"/>
    <property type="evidence" value="ECO:0007669"/>
    <property type="project" value="TreeGrafter"/>
</dbReference>
<dbReference type="GO" id="GO:0000271">
    <property type="term" value="P:polysaccharide biosynthetic process"/>
    <property type="evidence" value="ECO:0007669"/>
    <property type="project" value="TreeGrafter"/>
</dbReference>
<organism evidence="1">
    <name type="scientific">marine metagenome</name>
    <dbReference type="NCBI Taxonomy" id="408172"/>
    <lineage>
        <taxon>unclassified sequences</taxon>
        <taxon>metagenomes</taxon>
        <taxon>ecological metagenomes</taxon>
    </lineage>
</organism>
<accession>A0A382DS51</accession>